<feature type="transmembrane region" description="Helical" evidence="7">
    <location>
        <begin position="411"/>
        <end position="431"/>
    </location>
</feature>
<evidence type="ECO:0000256" key="3">
    <source>
        <dbReference type="ARBA" id="ARBA00022475"/>
    </source>
</evidence>
<reference evidence="9" key="1">
    <citation type="submission" date="2013-07" db="EMBL/GenBank/DDBJ databases">
        <title>Sub-species coevolution in mutualistic symbiosis.</title>
        <authorList>
            <person name="Murfin K."/>
            <person name="Klassen J."/>
            <person name="Lee M."/>
            <person name="Forst S."/>
            <person name="Stock P."/>
            <person name="Goodrich-Blair H."/>
        </authorList>
    </citation>
    <scope>NUCLEOTIDE SEQUENCE [LARGE SCALE GENOMIC DNA]</scope>
    <source>
        <strain evidence="9">Oregonense</strain>
    </source>
</reference>
<feature type="domain" description="Major facilitator superfamily (MFS) profile" evidence="8">
    <location>
        <begin position="19"/>
        <end position="506"/>
    </location>
</feature>
<keyword evidence="6 7" id="KW-0472">Membrane</keyword>
<dbReference type="SUPFAM" id="SSF103473">
    <property type="entry name" value="MFS general substrate transporter"/>
    <property type="match status" value="1"/>
</dbReference>
<feature type="transmembrane region" description="Helical" evidence="7">
    <location>
        <begin position="85"/>
        <end position="104"/>
    </location>
</feature>
<dbReference type="CDD" id="cd17321">
    <property type="entry name" value="MFS_MMR_MDR_like"/>
    <property type="match status" value="1"/>
</dbReference>
<feature type="transmembrane region" description="Helical" evidence="7">
    <location>
        <begin position="366"/>
        <end position="390"/>
    </location>
</feature>
<dbReference type="GO" id="GO:0005886">
    <property type="term" value="C:plasma membrane"/>
    <property type="evidence" value="ECO:0007669"/>
    <property type="project" value="UniProtKB-SubCell"/>
</dbReference>
<proteinExistence type="predicted"/>
<evidence type="ECO:0000313" key="9">
    <source>
        <dbReference type="EMBL" id="CDH04098.1"/>
    </source>
</evidence>
<comment type="subcellular location">
    <subcellularLocation>
        <location evidence="1">Cell membrane</location>
        <topology evidence="1">Multi-pass membrane protein</topology>
    </subcellularLocation>
</comment>
<sequence length="509" mass="52760">MSIKTGQRIILNESQSWLALCLLCLPTAVLALDMSALYLALAHIAASLDTTSVEELWILDIYPLMIAGFLMPMGGMSDRWGNRRVLLIGSAAFAVLSAIASMSPTSSTLIIVRAALGIAGAALMPATLGLISELFQNPQHRRRAIAIWTSAFMAGFALGPIIGGALLEFFGWEAIFLLAVPVVFPLLIAGPIIFPKGFKLENQKQYDWISSILFLATILPLVYGLKELVSAETKLSTTLVLVWGFIAGGVFIIRQLKVSNPLLDLKMILSNAGLATALMILLLGPSIIGGLTLFVPQYLQLTYGLSPVAAGASIAPASLGLIIGALISPTLSKKMKSSGAVIGTGFLVMSVGLVTIVLGVQLGPVWVVAGIVVVYLGAGPFDALGTDIVISSAPEGKSASAGAAAETATELGMGLGIAFFGTLGTAVYQRILTGGLASGDINSSIVEHAANSFSIAMAEASSLGGVKGAYLREQASDAFASGLAVVAGSTVILAIFLSIVSFTFLRKTA</sequence>
<dbReference type="HOGENOM" id="CLU_000960_28_2_6"/>
<keyword evidence="5 7" id="KW-1133">Transmembrane helix</keyword>
<dbReference type="InterPro" id="IPR011701">
    <property type="entry name" value="MFS"/>
</dbReference>
<feature type="transmembrane region" description="Helical" evidence="7">
    <location>
        <begin position="56"/>
        <end position="73"/>
    </location>
</feature>
<accession>A0A077P054</accession>
<dbReference type="Proteomes" id="UP000028483">
    <property type="component" value="Unassembled WGS sequence"/>
</dbReference>
<dbReference type="EMBL" id="CBSX010000007">
    <property type="protein sequence ID" value="CDH04098.1"/>
    <property type="molecule type" value="Genomic_DNA"/>
</dbReference>
<keyword evidence="2" id="KW-0813">Transport</keyword>
<evidence type="ECO:0000256" key="6">
    <source>
        <dbReference type="ARBA" id="ARBA00023136"/>
    </source>
</evidence>
<keyword evidence="4 7" id="KW-0812">Transmembrane</keyword>
<dbReference type="InterPro" id="IPR020846">
    <property type="entry name" value="MFS_dom"/>
</dbReference>
<feature type="transmembrane region" description="Helical" evidence="7">
    <location>
        <begin position="339"/>
        <end position="360"/>
    </location>
</feature>
<dbReference type="GO" id="GO:0022857">
    <property type="term" value="F:transmembrane transporter activity"/>
    <property type="evidence" value="ECO:0007669"/>
    <property type="project" value="InterPro"/>
</dbReference>
<evidence type="ECO:0000256" key="2">
    <source>
        <dbReference type="ARBA" id="ARBA00022448"/>
    </source>
</evidence>
<feature type="transmembrane region" description="Helical" evidence="7">
    <location>
        <begin position="110"/>
        <end position="132"/>
    </location>
</feature>
<evidence type="ECO:0000259" key="8">
    <source>
        <dbReference type="PROSITE" id="PS50850"/>
    </source>
</evidence>
<protein>
    <submittedName>
        <fullName evidence="9">Major Facilitator Superfamily protein</fullName>
    </submittedName>
</protein>
<feature type="transmembrane region" description="Helical" evidence="7">
    <location>
        <begin position="206"/>
        <end position="223"/>
    </location>
</feature>
<dbReference type="Gene3D" id="1.20.1720.10">
    <property type="entry name" value="Multidrug resistance protein D"/>
    <property type="match status" value="2"/>
</dbReference>
<gene>
    <name evidence="9" type="ORF">XBO1_1040001</name>
</gene>
<evidence type="ECO:0000256" key="7">
    <source>
        <dbReference type="SAM" id="Phobius"/>
    </source>
</evidence>
<comment type="caution">
    <text evidence="9">The sequence shown here is derived from an EMBL/GenBank/DDBJ whole genome shotgun (WGS) entry which is preliminary data.</text>
</comment>
<feature type="transmembrane region" description="Helical" evidence="7">
    <location>
        <begin position="274"/>
        <end position="295"/>
    </location>
</feature>
<organism evidence="9">
    <name type="scientific">Xenorhabdus bovienii str. oregonense</name>
    <dbReference type="NCBI Taxonomy" id="1398202"/>
    <lineage>
        <taxon>Bacteria</taxon>
        <taxon>Pseudomonadati</taxon>
        <taxon>Pseudomonadota</taxon>
        <taxon>Gammaproteobacteria</taxon>
        <taxon>Enterobacterales</taxon>
        <taxon>Morganellaceae</taxon>
        <taxon>Xenorhabdus</taxon>
    </lineage>
</organism>
<feature type="transmembrane region" description="Helical" evidence="7">
    <location>
        <begin position="478"/>
        <end position="505"/>
    </location>
</feature>
<feature type="transmembrane region" description="Helical" evidence="7">
    <location>
        <begin position="235"/>
        <end position="253"/>
    </location>
</feature>
<feature type="transmembrane region" description="Helical" evidence="7">
    <location>
        <begin position="20"/>
        <end position="44"/>
    </location>
</feature>
<dbReference type="PANTHER" id="PTHR42718">
    <property type="entry name" value="MAJOR FACILITATOR SUPERFAMILY MULTIDRUG TRANSPORTER MFSC"/>
    <property type="match status" value="1"/>
</dbReference>
<dbReference type="AlphaFoldDB" id="A0A077P054"/>
<dbReference type="Pfam" id="PF07690">
    <property type="entry name" value="MFS_1"/>
    <property type="match status" value="1"/>
</dbReference>
<dbReference type="PROSITE" id="PS50850">
    <property type="entry name" value="MFS"/>
    <property type="match status" value="1"/>
</dbReference>
<dbReference type="PANTHER" id="PTHR42718:SF47">
    <property type="entry name" value="METHYL VIOLOGEN RESISTANCE PROTEIN SMVA"/>
    <property type="match status" value="1"/>
</dbReference>
<keyword evidence="3" id="KW-1003">Cell membrane</keyword>
<evidence type="ECO:0000256" key="1">
    <source>
        <dbReference type="ARBA" id="ARBA00004651"/>
    </source>
</evidence>
<feature type="transmembrane region" description="Helical" evidence="7">
    <location>
        <begin position="307"/>
        <end position="327"/>
    </location>
</feature>
<evidence type="ECO:0000256" key="5">
    <source>
        <dbReference type="ARBA" id="ARBA00022989"/>
    </source>
</evidence>
<feature type="transmembrane region" description="Helical" evidence="7">
    <location>
        <begin position="144"/>
        <end position="162"/>
    </location>
</feature>
<dbReference type="InterPro" id="IPR036259">
    <property type="entry name" value="MFS_trans_sf"/>
</dbReference>
<name>A0A077P054_XENBV</name>
<evidence type="ECO:0000256" key="4">
    <source>
        <dbReference type="ARBA" id="ARBA00022692"/>
    </source>
</evidence>
<dbReference type="RefSeq" id="WP_051894482.1">
    <property type="nucleotide sequence ID" value="NZ_CAWLUU010000092.1"/>
</dbReference>
<feature type="transmembrane region" description="Helical" evidence="7">
    <location>
        <begin position="174"/>
        <end position="194"/>
    </location>
</feature>